<feature type="domain" description="Transposase Tc1-like" evidence="1">
    <location>
        <begin position="1"/>
        <end position="38"/>
    </location>
</feature>
<dbReference type="InterPro" id="IPR036397">
    <property type="entry name" value="RNaseH_sf"/>
</dbReference>
<feature type="non-terminal residue" evidence="2">
    <location>
        <position position="125"/>
    </location>
</feature>
<dbReference type="Pfam" id="PF01498">
    <property type="entry name" value="HTH_Tnp_Tc3_2"/>
    <property type="match status" value="1"/>
</dbReference>
<dbReference type="GO" id="GO:0015074">
    <property type="term" value="P:DNA integration"/>
    <property type="evidence" value="ECO:0007669"/>
    <property type="project" value="InterPro"/>
</dbReference>
<dbReference type="Proteomes" id="UP000000305">
    <property type="component" value="Unassembled WGS sequence"/>
</dbReference>
<evidence type="ECO:0000313" key="2">
    <source>
        <dbReference type="EMBL" id="EFX67530.1"/>
    </source>
</evidence>
<dbReference type="STRING" id="6669.E9HL25"/>
<protein>
    <recommendedName>
        <fullName evidence="1">Transposase Tc1-like domain-containing protein</fullName>
    </recommendedName>
</protein>
<sequence length="125" mass="14449">TIFRRLQKEGLHCRIAAKKEFLTNAQKEQRMAFATAYADKDEQGWRSVIFSDEKTFGSHENGRPFVIRTNGTRFVPGHTFSIKRSGRKSIPVWGWFSFDEAGAIHHINGRLTAEKYIRVLEDHLV</sequence>
<name>E9HL25_DAPPU</name>
<dbReference type="OMA" id="FGSHENG"/>
<dbReference type="Gene3D" id="3.30.420.10">
    <property type="entry name" value="Ribonuclease H-like superfamily/Ribonuclease H"/>
    <property type="match status" value="1"/>
</dbReference>
<dbReference type="HOGENOM" id="CLU_1998190_0_0_1"/>
<organism evidence="2 3">
    <name type="scientific">Daphnia pulex</name>
    <name type="common">Water flea</name>
    <dbReference type="NCBI Taxonomy" id="6669"/>
    <lineage>
        <taxon>Eukaryota</taxon>
        <taxon>Metazoa</taxon>
        <taxon>Ecdysozoa</taxon>
        <taxon>Arthropoda</taxon>
        <taxon>Crustacea</taxon>
        <taxon>Branchiopoda</taxon>
        <taxon>Diplostraca</taxon>
        <taxon>Cladocera</taxon>
        <taxon>Anomopoda</taxon>
        <taxon>Daphniidae</taxon>
        <taxon>Daphnia</taxon>
    </lineage>
</organism>
<keyword evidence="3" id="KW-1185">Reference proteome</keyword>
<dbReference type="InParanoid" id="E9HL25"/>
<dbReference type="GO" id="GO:0006313">
    <property type="term" value="P:DNA transposition"/>
    <property type="evidence" value="ECO:0007669"/>
    <property type="project" value="InterPro"/>
</dbReference>
<dbReference type="KEGG" id="dpx:DAPPUDRAFT_63850"/>
<dbReference type="PhylomeDB" id="E9HL25"/>
<dbReference type="AlphaFoldDB" id="E9HL25"/>
<reference evidence="2 3" key="1">
    <citation type="journal article" date="2011" name="Science">
        <title>The ecoresponsive genome of Daphnia pulex.</title>
        <authorList>
            <person name="Colbourne J.K."/>
            <person name="Pfrender M.E."/>
            <person name="Gilbert D."/>
            <person name="Thomas W.K."/>
            <person name="Tucker A."/>
            <person name="Oakley T.H."/>
            <person name="Tokishita S."/>
            <person name="Aerts A."/>
            <person name="Arnold G.J."/>
            <person name="Basu M.K."/>
            <person name="Bauer D.J."/>
            <person name="Caceres C.E."/>
            <person name="Carmel L."/>
            <person name="Casola C."/>
            <person name="Choi J.H."/>
            <person name="Detter J.C."/>
            <person name="Dong Q."/>
            <person name="Dusheyko S."/>
            <person name="Eads B.D."/>
            <person name="Frohlich T."/>
            <person name="Geiler-Samerotte K.A."/>
            <person name="Gerlach D."/>
            <person name="Hatcher P."/>
            <person name="Jogdeo S."/>
            <person name="Krijgsveld J."/>
            <person name="Kriventseva E.V."/>
            <person name="Kultz D."/>
            <person name="Laforsch C."/>
            <person name="Lindquist E."/>
            <person name="Lopez J."/>
            <person name="Manak J.R."/>
            <person name="Muller J."/>
            <person name="Pangilinan J."/>
            <person name="Patwardhan R.P."/>
            <person name="Pitluck S."/>
            <person name="Pritham E.J."/>
            <person name="Rechtsteiner A."/>
            <person name="Rho M."/>
            <person name="Rogozin I.B."/>
            <person name="Sakarya O."/>
            <person name="Salamov A."/>
            <person name="Schaack S."/>
            <person name="Shapiro H."/>
            <person name="Shiga Y."/>
            <person name="Skalitzky C."/>
            <person name="Smith Z."/>
            <person name="Souvorov A."/>
            <person name="Sung W."/>
            <person name="Tang Z."/>
            <person name="Tsuchiya D."/>
            <person name="Tu H."/>
            <person name="Vos H."/>
            <person name="Wang M."/>
            <person name="Wolf Y.I."/>
            <person name="Yamagata H."/>
            <person name="Yamada T."/>
            <person name="Ye Y."/>
            <person name="Shaw J.R."/>
            <person name="Andrews J."/>
            <person name="Crease T.J."/>
            <person name="Tang H."/>
            <person name="Lucas S.M."/>
            <person name="Robertson H.M."/>
            <person name="Bork P."/>
            <person name="Koonin E.V."/>
            <person name="Zdobnov E.M."/>
            <person name="Grigoriev I.V."/>
            <person name="Lynch M."/>
            <person name="Boore J.L."/>
        </authorList>
    </citation>
    <scope>NUCLEOTIDE SEQUENCE [LARGE SCALE GENOMIC DNA]</scope>
</reference>
<proteinExistence type="predicted"/>
<gene>
    <name evidence="2" type="ORF">DAPPUDRAFT_63850</name>
</gene>
<dbReference type="GO" id="GO:0003677">
    <property type="term" value="F:DNA binding"/>
    <property type="evidence" value="ECO:0007669"/>
    <property type="project" value="InterPro"/>
</dbReference>
<accession>E9HL25</accession>
<evidence type="ECO:0000259" key="1">
    <source>
        <dbReference type="Pfam" id="PF01498"/>
    </source>
</evidence>
<dbReference type="InterPro" id="IPR002492">
    <property type="entry name" value="Transposase_Tc1-like"/>
</dbReference>
<evidence type="ECO:0000313" key="3">
    <source>
        <dbReference type="Proteomes" id="UP000000305"/>
    </source>
</evidence>
<dbReference type="OrthoDB" id="6740313at2759"/>
<feature type="non-terminal residue" evidence="2">
    <location>
        <position position="1"/>
    </location>
</feature>
<dbReference type="EMBL" id="GL732675">
    <property type="protein sequence ID" value="EFX67530.1"/>
    <property type="molecule type" value="Genomic_DNA"/>
</dbReference>